<protein>
    <submittedName>
        <fullName evidence="1">Uncharacterized protein</fullName>
    </submittedName>
</protein>
<organism evidence="1 2">
    <name type="scientific">Trichocladium antarcticum</name>
    <dbReference type="NCBI Taxonomy" id="1450529"/>
    <lineage>
        <taxon>Eukaryota</taxon>
        <taxon>Fungi</taxon>
        <taxon>Dikarya</taxon>
        <taxon>Ascomycota</taxon>
        <taxon>Pezizomycotina</taxon>
        <taxon>Sordariomycetes</taxon>
        <taxon>Sordariomycetidae</taxon>
        <taxon>Sordariales</taxon>
        <taxon>Chaetomiaceae</taxon>
        <taxon>Trichocladium</taxon>
    </lineage>
</organism>
<dbReference type="AlphaFoldDB" id="A0AAN6ZE85"/>
<reference evidence="1" key="1">
    <citation type="journal article" date="2023" name="Mol. Phylogenet. Evol.">
        <title>Genome-scale phylogeny and comparative genomics of the fungal order Sordariales.</title>
        <authorList>
            <person name="Hensen N."/>
            <person name="Bonometti L."/>
            <person name="Westerberg I."/>
            <person name="Brannstrom I.O."/>
            <person name="Guillou S."/>
            <person name="Cros-Aarteil S."/>
            <person name="Calhoun S."/>
            <person name="Haridas S."/>
            <person name="Kuo A."/>
            <person name="Mondo S."/>
            <person name="Pangilinan J."/>
            <person name="Riley R."/>
            <person name="LaButti K."/>
            <person name="Andreopoulos B."/>
            <person name="Lipzen A."/>
            <person name="Chen C."/>
            <person name="Yan M."/>
            <person name="Daum C."/>
            <person name="Ng V."/>
            <person name="Clum A."/>
            <person name="Steindorff A."/>
            <person name="Ohm R.A."/>
            <person name="Martin F."/>
            <person name="Silar P."/>
            <person name="Natvig D.O."/>
            <person name="Lalanne C."/>
            <person name="Gautier V."/>
            <person name="Ament-Velasquez S.L."/>
            <person name="Kruys A."/>
            <person name="Hutchinson M.I."/>
            <person name="Powell A.J."/>
            <person name="Barry K."/>
            <person name="Miller A.N."/>
            <person name="Grigoriev I.V."/>
            <person name="Debuchy R."/>
            <person name="Gladieux P."/>
            <person name="Hiltunen Thoren M."/>
            <person name="Johannesson H."/>
        </authorList>
    </citation>
    <scope>NUCLEOTIDE SEQUENCE</scope>
    <source>
        <strain evidence="1">CBS 123565</strain>
    </source>
</reference>
<evidence type="ECO:0000313" key="2">
    <source>
        <dbReference type="Proteomes" id="UP001304895"/>
    </source>
</evidence>
<reference evidence="1" key="2">
    <citation type="submission" date="2023-05" db="EMBL/GenBank/DDBJ databases">
        <authorList>
            <consortium name="Lawrence Berkeley National Laboratory"/>
            <person name="Steindorff A."/>
            <person name="Hensen N."/>
            <person name="Bonometti L."/>
            <person name="Westerberg I."/>
            <person name="Brannstrom I.O."/>
            <person name="Guillou S."/>
            <person name="Cros-Aarteil S."/>
            <person name="Calhoun S."/>
            <person name="Haridas S."/>
            <person name="Kuo A."/>
            <person name="Mondo S."/>
            <person name="Pangilinan J."/>
            <person name="Riley R."/>
            <person name="Labutti K."/>
            <person name="Andreopoulos B."/>
            <person name="Lipzen A."/>
            <person name="Chen C."/>
            <person name="Yanf M."/>
            <person name="Daum C."/>
            <person name="Ng V."/>
            <person name="Clum A."/>
            <person name="Ohm R."/>
            <person name="Martin F."/>
            <person name="Silar P."/>
            <person name="Natvig D."/>
            <person name="Lalanne C."/>
            <person name="Gautier V."/>
            <person name="Ament-Velasquez S.L."/>
            <person name="Kruys A."/>
            <person name="Hutchinson M.I."/>
            <person name="Powell A.J."/>
            <person name="Barry K."/>
            <person name="Miller A.N."/>
            <person name="Grigoriev I.V."/>
            <person name="Debuchy R."/>
            <person name="Gladieux P."/>
            <person name="Thoren M.H."/>
            <person name="Johannesson H."/>
        </authorList>
    </citation>
    <scope>NUCLEOTIDE SEQUENCE</scope>
    <source>
        <strain evidence="1">CBS 123565</strain>
    </source>
</reference>
<evidence type="ECO:0000313" key="1">
    <source>
        <dbReference type="EMBL" id="KAK4135875.1"/>
    </source>
</evidence>
<accession>A0AAN6ZE85</accession>
<gene>
    <name evidence="1" type="ORF">BT67DRAFT_263144</name>
</gene>
<keyword evidence="2" id="KW-1185">Reference proteome</keyword>
<sequence length="132" mass="14042">MPIGVGLQTAGGVWRRAGSSSQLRPAQSPTTGIERLQSLSLRCPVNPTLAGGPIECTFCTIVWAAVPVGAVFLGQTRNLGVRTNLLRANGFKSTLAAIDGCLPISEICNSMVCSVWGERAASKHRSHQFFFL</sequence>
<proteinExistence type="predicted"/>
<comment type="caution">
    <text evidence="1">The sequence shown here is derived from an EMBL/GenBank/DDBJ whole genome shotgun (WGS) entry which is preliminary data.</text>
</comment>
<dbReference type="EMBL" id="MU853405">
    <property type="protein sequence ID" value="KAK4135875.1"/>
    <property type="molecule type" value="Genomic_DNA"/>
</dbReference>
<dbReference type="Proteomes" id="UP001304895">
    <property type="component" value="Unassembled WGS sequence"/>
</dbReference>
<name>A0AAN6ZE85_9PEZI</name>